<comment type="similarity">
    <text evidence="4">Belongs to the CsrA/RsmA family.</text>
</comment>
<comment type="subcellular location">
    <subcellularLocation>
        <location evidence="4">Cytoplasm</location>
    </subcellularLocation>
</comment>
<dbReference type="GO" id="GO:0005829">
    <property type="term" value="C:cytosol"/>
    <property type="evidence" value="ECO:0007669"/>
    <property type="project" value="TreeGrafter"/>
</dbReference>
<comment type="function">
    <text evidence="4">A translational regulator that binds mRNA to regulate translation initiation and/or mRNA stability. Usually binds in the 5'-UTR at or near the Shine-Dalgarno sequence preventing ribosome-binding, thus repressing translation. Its main target seems to be the major flagellin gene, while its function is anatagonized by FliW.</text>
</comment>
<keyword evidence="2 4" id="KW-0810">Translation regulation</keyword>
<dbReference type="PANTHER" id="PTHR34984">
    <property type="entry name" value="CARBON STORAGE REGULATOR"/>
    <property type="match status" value="1"/>
</dbReference>
<evidence type="ECO:0000256" key="3">
    <source>
        <dbReference type="ARBA" id="ARBA00022884"/>
    </source>
</evidence>
<gene>
    <name evidence="5" type="primary">csrA_2</name>
    <name evidence="4" type="synonym">csrA</name>
    <name evidence="5" type="ORF">Pan241w_10880</name>
</gene>
<dbReference type="OrthoDB" id="289081at2"/>
<dbReference type="EMBL" id="CP036269">
    <property type="protein sequence ID" value="QDT41029.1"/>
    <property type="molecule type" value="Genomic_DNA"/>
</dbReference>
<accession>A0A517RAX4</accession>
<dbReference type="InterPro" id="IPR003751">
    <property type="entry name" value="CsrA"/>
</dbReference>
<dbReference type="GO" id="GO:0048027">
    <property type="term" value="F:mRNA 5'-UTR binding"/>
    <property type="evidence" value="ECO:0007669"/>
    <property type="project" value="UniProtKB-UniRule"/>
</dbReference>
<dbReference type="GO" id="GO:0006402">
    <property type="term" value="P:mRNA catabolic process"/>
    <property type="evidence" value="ECO:0007669"/>
    <property type="project" value="InterPro"/>
</dbReference>
<dbReference type="PANTHER" id="PTHR34984:SF1">
    <property type="entry name" value="CARBON STORAGE REGULATOR"/>
    <property type="match status" value="1"/>
</dbReference>
<dbReference type="RefSeq" id="WP_145211950.1">
    <property type="nucleotide sequence ID" value="NZ_CP036269.1"/>
</dbReference>
<dbReference type="Pfam" id="PF02599">
    <property type="entry name" value="CsrA"/>
    <property type="match status" value="1"/>
</dbReference>
<dbReference type="GO" id="GO:0044781">
    <property type="term" value="P:bacterial-type flagellum organization"/>
    <property type="evidence" value="ECO:0007669"/>
    <property type="project" value="UniProtKB-KW"/>
</dbReference>
<evidence type="ECO:0000313" key="6">
    <source>
        <dbReference type="Proteomes" id="UP000317171"/>
    </source>
</evidence>
<protein>
    <recommendedName>
        <fullName evidence="4">Translational regulator CsrA</fullName>
    </recommendedName>
</protein>
<evidence type="ECO:0000256" key="2">
    <source>
        <dbReference type="ARBA" id="ARBA00022845"/>
    </source>
</evidence>
<keyword evidence="3 4" id="KW-0694">RNA-binding</keyword>
<keyword evidence="1 4" id="KW-0963">Cytoplasm</keyword>
<dbReference type="SUPFAM" id="SSF117130">
    <property type="entry name" value="CsrA-like"/>
    <property type="match status" value="1"/>
</dbReference>
<organism evidence="5 6">
    <name type="scientific">Gimesia alba</name>
    <dbReference type="NCBI Taxonomy" id="2527973"/>
    <lineage>
        <taxon>Bacteria</taxon>
        <taxon>Pseudomonadati</taxon>
        <taxon>Planctomycetota</taxon>
        <taxon>Planctomycetia</taxon>
        <taxon>Planctomycetales</taxon>
        <taxon>Planctomycetaceae</taxon>
        <taxon>Gimesia</taxon>
    </lineage>
</organism>
<dbReference type="KEGG" id="gaz:Pan241w_10880"/>
<dbReference type="GO" id="GO:0045947">
    <property type="term" value="P:negative regulation of translational initiation"/>
    <property type="evidence" value="ECO:0007669"/>
    <property type="project" value="UniProtKB-UniRule"/>
</dbReference>
<sequence>MLVLTRKINERILIGDNIVLEVVAIRGNRVRLGITTNTGVRIVREELLSLDERSELSSRLLL</sequence>
<dbReference type="Proteomes" id="UP000317171">
    <property type="component" value="Chromosome"/>
</dbReference>
<keyword evidence="4" id="KW-1005">Bacterial flagellum biogenesis</keyword>
<dbReference type="Gene3D" id="2.60.40.4380">
    <property type="entry name" value="Translational regulator CsrA"/>
    <property type="match status" value="1"/>
</dbReference>
<proteinExistence type="inferred from homology"/>
<dbReference type="GO" id="GO:0006109">
    <property type="term" value="P:regulation of carbohydrate metabolic process"/>
    <property type="evidence" value="ECO:0007669"/>
    <property type="project" value="InterPro"/>
</dbReference>
<keyword evidence="6" id="KW-1185">Reference proteome</keyword>
<evidence type="ECO:0000313" key="5">
    <source>
        <dbReference type="EMBL" id="QDT41029.1"/>
    </source>
</evidence>
<evidence type="ECO:0000256" key="1">
    <source>
        <dbReference type="ARBA" id="ARBA00022490"/>
    </source>
</evidence>
<dbReference type="HAMAP" id="MF_00167">
    <property type="entry name" value="CsrA"/>
    <property type="match status" value="1"/>
</dbReference>
<dbReference type="AlphaFoldDB" id="A0A517RAX4"/>
<dbReference type="InterPro" id="IPR036107">
    <property type="entry name" value="CsrA_sf"/>
</dbReference>
<dbReference type="GO" id="GO:1902208">
    <property type="term" value="P:regulation of bacterial-type flagellum assembly"/>
    <property type="evidence" value="ECO:0007669"/>
    <property type="project" value="UniProtKB-UniRule"/>
</dbReference>
<evidence type="ECO:0000256" key="4">
    <source>
        <dbReference type="HAMAP-Rule" id="MF_00167"/>
    </source>
</evidence>
<comment type="subunit">
    <text evidence="4">Homodimer; the beta-strands of each monomer intercalate to form a hydrophobic core, while the alpha-helices form wings that extend away from the core.</text>
</comment>
<reference evidence="5 6" key="1">
    <citation type="submission" date="2019-02" db="EMBL/GenBank/DDBJ databases">
        <title>Deep-cultivation of Planctomycetes and their phenomic and genomic characterization uncovers novel biology.</title>
        <authorList>
            <person name="Wiegand S."/>
            <person name="Jogler M."/>
            <person name="Boedeker C."/>
            <person name="Pinto D."/>
            <person name="Vollmers J."/>
            <person name="Rivas-Marin E."/>
            <person name="Kohn T."/>
            <person name="Peeters S.H."/>
            <person name="Heuer A."/>
            <person name="Rast P."/>
            <person name="Oberbeckmann S."/>
            <person name="Bunk B."/>
            <person name="Jeske O."/>
            <person name="Meyerdierks A."/>
            <person name="Storesund J.E."/>
            <person name="Kallscheuer N."/>
            <person name="Luecker S."/>
            <person name="Lage O.M."/>
            <person name="Pohl T."/>
            <person name="Merkel B.J."/>
            <person name="Hornburger P."/>
            <person name="Mueller R.-W."/>
            <person name="Bruemmer F."/>
            <person name="Labrenz M."/>
            <person name="Spormann A.M."/>
            <person name="Op den Camp H."/>
            <person name="Overmann J."/>
            <person name="Amann R."/>
            <person name="Jetten M.S.M."/>
            <person name="Mascher T."/>
            <person name="Medema M.H."/>
            <person name="Devos D.P."/>
            <person name="Kaster A.-K."/>
            <person name="Ovreas L."/>
            <person name="Rohde M."/>
            <person name="Galperin M.Y."/>
            <person name="Jogler C."/>
        </authorList>
    </citation>
    <scope>NUCLEOTIDE SEQUENCE [LARGE SCALE GENOMIC DNA]</scope>
    <source>
        <strain evidence="5 6">Pan241w</strain>
    </source>
</reference>
<name>A0A517RAX4_9PLAN</name>
<keyword evidence="4" id="KW-0678">Repressor</keyword>